<dbReference type="InterPro" id="IPR008979">
    <property type="entry name" value="Galactose-bd-like_sf"/>
</dbReference>
<dbReference type="Proteomes" id="UP001596101">
    <property type="component" value="Unassembled WGS sequence"/>
</dbReference>
<protein>
    <submittedName>
        <fullName evidence="3">PEP-CTERM sorting domain-containing protein</fullName>
    </submittedName>
</protein>
<proteinExistence type="predicted"/>
<dbReference type="Pfam" id="PF07589">
    <property type="entry name" value="PEP-CTERM"/>
    <property type="match status" value="1"/>
</dbReference>
<dbReference type="SUPFAM" id="SSF49785">
    <property type="entry name" value="Galactose-binding domain-like"/>
    <property type="match status" value="1"/>
</dbReference>
<feature type="domain" description="Ice-binding protein C-terminal" evidence="2">
    <location>
        <begin position="184"/>
        <end position="207"/>
    </location>
</feature>
<dbReference type="EMBL" id="JBHSMR010000013">
    <property type="protein sequence ID" value="MFC5479582.1"/>
    <property type="molecule type" value="Genomic_DNA"/>
</dbReference>
<keyword evidence="4" id="KW-1185">Reference proteome</keyword>
<evidence type="ECO:0000313" key="4">
    <source>
        <dbReference type="Proteomes" id="UP001596101"/>
    </source>
</evidence>
<name>A0ABW0MQ88_9BURK</name>
<gene>
    <name evidence="3" type="ORF">ACFPQ5_15405</name>
</gene>
<comment type="caution">
    <text evidence="3">The sequence shown here is derived from an EMBL/GenBank/DDBJ whole genome shotgun (WGS) entry which is preliminary data.</text>
</comment>
<evidence type="ECO:0000313" key="3">
    <source>
        <dbReference type="EMBL" id="MFC5479582.1"/>
    </source>
</evidence>
<feature type="chain" id="PRO_5046517668" evidence="1">
    <location>
        <begin position="23"/>
        <end position="209"/>
    </location>
</feature>
<organism evidence="3 4">
    <name type="scientific">Massilia suwonensis</name>
    <dbReference type="NCBI Taxonomy" id="648895"/>
    <lineage>
        <taxon>Bacteria</taxon>
        <taxon>Pseudomonadati</taxon>
        <taxon>Pseudomonadota</taxon>
        <taxon>Betaproteobacteria</taxon>
        <taxon>Burkholderiales</taxon>
        <taxon>Oxalobacteraceae</taxon>
        <taxon>Telluria group</taxon>
        <taxon>Massilia</taxon>
    </lineage>
</organism>
<sequence>MRHARQFAAFMFAIVTCASASATVVATNNDYSVVDGREVTRSLNVTERGTIRDVNISVEFSKCDDPPIGPNGVACRGAGTPFNDEFTIVLIAPDGREVTLVAPFETYSVGRVGPGREFVVFDDEAARAAGPNIELGLFRPAEMLSLFDGMNLYGRWTLYLQDFIPGDPLEFYSASLDIDFEPAPVPEPATLAMLGLGLAGMGAARRRRG</sequence>
<dbReference type="NCBIfam" id="TIGR02595">
    <property type="entry name" value="PEP_CTERM"/>
    <property type="match status" value="1"/>
</dbReference>
<keyword evidence="1" id="KW-0732">Signal</keyword>
<dbReference type="RefSeq" id="WP_379757319.1">
    <property type="nucleotide sequence ID" value="NZ_JBHSMR010000013.1"/>
</dbReference>
<accession>A0ABW0MQ88</accession>
<dbReference type="InterPro" id="IPR013424">
    <property type="entry name" value="Ice-binding_C"/>
</dbReference>
<evidence type="ECO:0000259" key="2">
    <source>
        <dbReference type="Pfam" id="PF07589"/>
    </source>
</evidence>
<feature type="signal peptide" evidence="1">
    <location>
        <begin position="1"/>
        <end position="22"/>
    </location>
</feature>
<reference evidence="4" key="1">
    <citation type="journal article" date="2019" name="Int. J. Syst. Evol. Microbiol.">
        <title>The Global Catalogue of Microorganisms (GCM) 10K type strain sequencing project: providing services to taxonomists for standard genome sequencing and annotation.</title>
        <authorList>
            <consortium name="The Broad Institute Genomics Platform"/>
            <consortium name="The Broad Institute Genome Sequencing Center for Infectious Disease"/>
            <person name="Wu L."/>
            <person name="Ma J."/>
        </authorList>
    </citation>
    <scope>NUCLEOTIDE SEQUENCE [LARGE SCALE GENOMIC DNA]</scope>
    <source>
        <strain evidence="4">CCUG 43111</strain>
    </source>
</reference>
<dbReference type="Gene3D" id="2.60.120.260">
    <property type="entry name" value="Galactose-binding domain-like"/>
    <property type="match status" value="1"/>
</dbReference>
<evidence type="ECO:0000256" key="1">
    <source>
        <dbReference type="SAM" id="SignalP"/>
    </source>
</evidence>